<reference evidence="3 4" key="1">
    <citation type="submission" date="2017-10" db="EMBL/GenBank/DDBJ databases">
        <authorList>
            <consortium name="Urmite Genomes"/>
        </authorList>
    </citation>
    <scope>NUCLEOTIDE SEQUENCE [LARGE SCALE GENOMIC DNA]</scope>
    <source>
        <strain evidence="3 4">FB-527</strain>
    </source>
</reference>
<dbReference type="PANTHER" id="PTHR46766:SF1">
    <property type="entry name" value="GLUTAMINE-RICH PROTEIN 2"/>
    <property type="match status" value="1"/>
</dbReference>
<evidence type="ECO:0000256" key="1">
    <source>
        <dbReference type="ARBA" id="ARBA00010652"/>
    </source>
</evidence>
<evidence type="ECO:0000313" key="4">
    <source>
        <dbReference type="Proteomes" id="UP000554965"/>
    </source>
</evidence>
<dbReference type="GO" id="GO:0052572">
    <property type="term" value="P:response to host immune response"/>
    <property type="evidence" value="ECO:0007669"/>
    <property type="project" value="TreeGrafter"/>
</dbReference>
<dbReference type="EMBL" id="OCTY01000002">
    <property type="protein sequence ID" value="SOJ55636.1"/>
    <property type="molecule type" value="Genomic_DNA"/>
</dbReference>
<proteinExistence type="inferred from homology"/>
<dbReference type="FunFam" id="1.20.1260.20:FF:000001">
    <property type="entry name" value="PPE family protein PPE41"/>
    <property type="match status" value="1"/>
</dbReference>
<accession>A0A7Z7IL69</accession>
<dbReference type="Gene3D" id="1.20.1260.20">
    <property type="entry name" value="PPE superfamily"/>
    <property type="match status" value="1"/>
</dbReference>
<dbReference type="SUPFAM" id="SSF140459">
    <property type="entry name" value="PE/PPE dimer-like"/>
    <property type="match status" value="1"/>
</dbReference>
<dbReference type="Proteomes" id="UP000554965">
    <property type="component" value="Unassembled WGS sequence"/>
</dbReference>
<organism evidence="3 4">
    <name type="scientific">Mycobacterium simulans</name>
    <dbReference type="NCBI Taxonomy" id="627089"/>
    <lineage>
        <taxon>Bacteria</taxon>
        <taxon>Bacillati</taxon>
        <taxon>Actinomycetota</taxon>
        <taxon>Actinomycetes</taxon>
        <taxon>Mycobacteriales</taxon>
        <taxon>Mycobacteriaceae</taxon>
        <taxon>Mycobacterium</taxon>
    </lineage>
</organism>
<comment type="similarity">
    <text evidence="1">Belongs to the mycobacterial PPE family.</text>
</comment>
<sequence>MSFFVLPPEINSVRMFSGAGSAPLLDAAAAWNALASELDSAAGSFSTLTSGLAAEAWQGPASKAMLAAAAPYAGWLSTAATQAFGASAQAQAVAGAFESALAATVHPAMVAANRSDLVSLVLSNLFGQNAPAIAAAEGIYEEMWAQDVAAMVEYHAGAAAAAAQLVSPGQALQNLPGAGELPNFGYGNVGQGNIGFFNNGTLNVGINNISPNFTPTNPITLFGGIGIANNGLDNVGAWNTGTANIGIGNTSPNFTPTNPITQFGGFGLFNNGINNAGIANIGTNNSGLPLGPLALLGVGNHGNFNQGFFNTGNHNLGAFLAGDNLIGIGPFHINR</sequence>
<evidence type="ECO:0000259" key="2">
    <source>
        <dbReference type="Pfam" id="PF00823"/>
    </source>
</evidence>
<keyword evidence="4" id="KW-1185">Reference proteome</keyword>
<evidence type="ECO:0000313" key="3">
    <source>
        <dbReference type="EMBL" id="SOJ55636.1"/>
    </source>
</evidence>
<dbReference type="RefSeq" id="WP_186243442.1">
    <property type="nucleotide sequence ID" value="NZ_OCTY01000002.1"/>
</dbReference>
<comment type="caution">
    <text evidence="3">The sequence shown here is derived from an EMBL/GenBank/DDBJ whole genome shotgun (WGS) entry which is preliminary data.</text>
</comment>
<name>A0A7Z7IL69_9MYCO</name>
<dbReference type="AlphaFoldDB" id="A0A7Z7IL69"/>
<gene>
    <name evidence="3" type="ORF">MSIMFB_03118</name>
</gene>
<dbReference type="Pfam" id="PF00823">
    <property type="entry name" value="PPE"/>
    <property type="match status" value="1"/>
</dbReference>
<dbReference type="PANTHER" id="PTHR46766">
    <property type="entry name" value="GLUTAMINE-RICH PROTEIN 2"/>
    <property type="match status" value="1"/>
</dbReference>
<dbReference type="InterPro" id="IPR038332">
    <property type="entry name" value="PPE_sf"/>
</dbReference>
<feature type="domain" description="PPE" evidence="2">
    <location>
        <begin position="3"/>
        <end position="165"/>
    </location>
</feature>
<protein>
    <submittedName>
        <fullName evidence="3">Putative PPE family protein PPE42</fullName>
    </submittedName>
</protein>
<dbReference type="InterPro" id="IPR000030">
    <property type="entry name" value="PPE_dom"/>
</dbReference>